<gene>
    <name evidence="1" type="ORF">QE152_g26808</name>
</gene>
<organism evidence="1 2">
    <name type="scientific">Popillia japonica</name>
    <name type="common">Japanese beetle</name>
    <dbReference type="NCBI Taxonomy" id="7064"/>
    <lineage>
        <taxon>Eukaryota</taxon>
        <taxon>Metazoa</taxon>
        <taxon>Ecdysozoa</taxon>
        <taxon>Arthropoda</taxon>
        <taxon>Hexapoda</taxon>
        <taxon>Insecta</taxon>
        <taxon>Pterygota</taxon>
        <taxon>Neoptera</taxon>
        <taxon>Endopterygota</taxon>
        <taxon>Coleoptera</taxon>
        <taxon>Polyphaga</taxon>
        <taxon>Scarabaeiformia</taxon>
        <taxon>Scarabaeidae</taxon>
        <taxon>Rutelinae</taxon>
        <taxon>Popillia</taxon>
    </lineage>
</organism>
<reference evidence="1 2" key="1">
    <citation type="journal article" date="2024" name="BMC Genomics">
        <title>De novo assembly and annotation of Popillia japonica's genome with initial clues to its potential as an invasive pest.</title>
        <authorList>
            <person name="Cucini C."/>
            <person name="Boschi S."/>
            <person name="Funari R."/>
            <person name="Cardaioli E."/>
            <person name="Iannotti N."/>
            <person name="Marturano G."/>
            <person name="Paoli F."/>
            <person name="Bruttini M."/>
            <person name="Carapelli A."/>
            <person name="Frati F."/>
            <person name="Nardi F."/>
        </authorList>
    </citation>
    <scope>NUCLEOTIDE SEQUENCE [LARGE SCALE GENOMIC DNA]</scope>
    <source>
        <strain evidence="1">DMR45628</strain>
    </source>
</reference>
<sequence>MQLGNVTNEGFLDVKLEINIVCYKICHGHASNIASPDAFIYRFLFSKIEATTDNYFYDFTWKLMLNFRENLLPTITNF</sequence>
<keyword evidence="2" id="KW-1185">Reference proteome</keyword>
<evidence type="ECO:0000313" key="2">
    <source>
        <dbReference type="Proteomes" id="UP001458880"/>
    </source>
</evidence>
<protein>
    <submittedName>
        <fullName evidence="1">Uncharacterized protein</fullName>
    </submittedName>
</protein>
<evidence type="ECO:0000313" key="1">
    <source>
        <dbReference type="EMBL" id="KAK9709072.1"/>
    </source>
</evidence>
<dbReference type="AlphaFoldDB" id="A0AAW1JXG6"/>
<dbReference type="EMBL" id="JASPKY010000317">
    <property type="protein sequence ID" value="KAK9709072.1"/>
    <property type="molecule type" value="Genomic_DNA"/>
</dbReference>
<dbReference type="Proteomes" id="UP001458880">
    <property type="component" value="Unassembled WGS sequence"/>
</dbReference>
<comment type="caution">
    <text evidence="1">The sequence shown here is derived from an EMBL/GenBank/DDBJ whole genome shotgun (WGS) entry which is preliminary data.</text>
</comment>
<name>A0AAW1JXG6_POPJA</name>
<accession>A0AAW1JXG6</accession>
<proteinExistence type="predicted"/>